<feature type="compositionally biased region" description="Low complexity" evidence="1">
    <location>
        <begin position="65"/>
        <end position="75"/>
    </location>
</feature>
<dbReference type="InterPro" id="IPR038169">
    <property type="entry name" value="DC-UbP/UBTD2_N_sf"/>
</dbReference>
<feature type="region of interest" description="Disordered" evidence="1">
    <location>
        <begin position="190"/>
        <end position="236"/>
    </location>
</feature>
<evidence type="ECO:0000313" key="4">
    <source>
        <dbReference type="Proteomes" id="UP000192596"/>
    </source>
</evidence>
<dbReference type="Pfam" id="PF16455">
    <property type="entry name" value="UBD"/>
    <property type="match status" value="1"/>
</dbReference>
<feature type="compositionally biased region" description="Low complexity" evidence="1">
    <location>
        <begin position="1"/>
        <end position="15"/>
    </location>
</feature>
<feature type="region of interest" description="Disordered" evidence="1">
    <location>
        <begin position="1"/>
        <end position="93"/>
    </location>
</feature>
<evidence type="ECO:0000256" key="1">
    <source>
        <dbReference type="SAM" id="MobiDB-lite"/>
    </source>
</evidence>
<organism evidence="3 4">
    <name type="scientific">Cryoendolithus antarcticus</name>
    <dbReference type="NCBI Taxonomy" id="1507870"/>
    <lineage>
        <taxon>Eukaryota</taxon>
        <taxon>Fungi</taxon>
        <taxon>Dikarya</taxon>
        <taxon>Ascomycota</taxon>
        <taxon>Pezizomycotina</taxon>
        <taxon>Dothideomycetes</taxon>
        <taxon>Dothideomycetidae</taxon>
        <taxon>Cladosporiales</taxon>
        <taxon>Cladosporiaceae</taxon>
        <taxon>Cryoendolithus</taxon>
    </lineage>
</organism>
<dbReference type="SUPFAM" id="SSF54236">
    <property type="entry name" value="Ubiquitin-like"/>
    <property type="match status" value="1"/>
</dbReference>
<feature type="compositionally biased region" description="Acidic residues" evidence="1">
    <location>
        <begin position="211"/>
        <end position="223"/>
    </location>
</feature>
<feature type="domain" description="DC-UbP/UBTD2 N-terminal" evidence="2">
    <location>
        <begin position="90"/>
        <end position="188"/>
    </location>
</feature>
<dbReference type="Proteomes" id="UP000192596">
    <property type="component" value="Unassembled WGS sequence"/>
</dbReference>
<accession>A0A1V8TKZ6</accession>
<dbReference type="InterPro" id="IPR029071">
    <property type="entry name" value="Ubiquitin-like_domsf"/>
</dbReference>
<dbReference type="InParanoid" id="A0A1V8TKZ6"/>
<feature type="compositionally biased region" description="Basic and acidic residues" evidence="1">
    <location>
        <begin position="224"/>
        <end position="236"/>
    </location>
</feature>
<dbReference type="PANTHER" id="PTHR13609">
    <property type="entry name" value="UBIQUITIN DOMAIN CONTAINING 1 PROTEIN-RELATED"/>
    <property type="match status" value="1"/>
</dbReference>
<dbReference type="OrthoDB" id="1640476at2759"/>
<feature type="compositionally biased region" description="Polar residues" evidence="1">
    <location>
        <begin position="42"/>
        <end position="58"/>
    </location>
</feature>
<name>A0A1V8TKZ6_9PEZI</name>
<protein>
    <recommendedName>
        <fullName evidence="2">DC-UbP/UBTD2 N-terminal domain-containing protein</fullName>
    </recommendedName>
</protein>
<keyword evidence="4" id="KW-1185">Reference proteome</keyword>
<dbReference type="STRING" id="1507870.A0A1V8TKZ6"/>
<dbReference type="AlphaFoldDB" id="A0A1V8TKZ6"/>
<comment type="caution">
    <text evidence="3">The sequence shown here is derived from an EMBL/GenBank/DDBJ whole genome shotgun (WGS) entry which is preliminary data.</text>
</comment>
<dbReference type="InterPro" id="IPR039869">
    <property type="entry name" value="UBTD1/2"/>
</dbReference>
<evidence type="ECO:0000259" key="2">
    <source>
        <dbReference type="Pfam" id="PF16455"/>
    </source>
</evidence>
<sequence>MGCCNSTPSPSSDDGPPNPPASQAVRRQNLPHDSSRAAINQPALTISGATSPRGSSLSHAPPATSAAARPNAPLRAPSPVPASPAHVPSRPPPWTREVLEAERAAFFDTRVTGREEVWGALKVVCDLLRRGEVAEAQGIVDAVGISCPTGRVASGRGRDRVKGGVYDERGEVYDIPAWVILDPEDIADEGAVGDSGEEKEAVAGAGAVDGAVDDDEKEGEGAEGLERQRSDKGKGREEDVGEIFKLRARRSDRGTDVVVQVGTKEKVSVIVRRILEQIGPKRVRLAYLGHVMQEGKTLEEQGFRVGDVVNAYVFEGDEKHLTKRKAPIETRRSLAIVGQASSVFLDSAIVDEVPGKVWSNMEELGATSYLDQGEDTIERKGSMHTIGWEDTNIARNRFKQSEYLHSYRRLKLAFEAGYEAVDRLDAAIAGDRGSVEFIEGLVAKAPAKVKEPKSRPSDVREIRPVAALSAKPKINLFERPLPLEKLSGRRHVPVLFSAGTIPVLRFGKPQPPVLSGFLKHRIRQRQQRWNRRHALSDQIGFAEHEDRWDDILAGQIGQRRHRESSWSDEPRQARREVDAKLRDEGRKNVEMAEQMQAVVDREQALLEKEGANRRQKRQKEQVAIKKVNFPQNTTPEDDKIDCMTYFESCSRKPFHGALRGSGLHVRALECLIASFEQPDVYLPRDYIALQVSTLVGKVAGRYEEISGFDGELGLEDEDVDMRDYTELLDHRLAKMEEFGAAARRRR</sequence>
<dbReference type="EMBL" id="NAJO01000005">
    <property type="protein sequence ID" value="OQO12035.1"/>
    <property type="molecule type" value="Genomic_DNA"/>
</dbReference>
<proteinExistence type="predicted"/>
<dbReference type="Gene3D" id="1.20.225.20">
    <property type="entry name" value="Ub domain-containing protein, DC-UbP/UBTD2, N-terminal domain"/>
    <property type="match status" value="1"/>
</dbReference>
<reference evidence="4" key="1">
    <citation type="submission" date="2017-03" db="EMBL/GenBank/DDBJ databases">
        <title>Genomes of endolithic fungi from Antarctica.</title>
        <authorList>
            <person name="Coleine C."/>
            <person name="Masonjones S."/>
            <person name="Stajich J.E."/>
        </authorList>
    </citation>
    <scope>NUCLEOTIDE SEQUENCE [LARGE SCALE GENOMIC DNA]</scope>
    <source>
        <strain evidence="4">CCFEE 5527</strain>
    </source>
</reference>
<dbReference type="InterPro" id="IPR032752">
    <property type="entry name" value="DC-UbP/UBTD2_N"/>
</dbReference>
<gene>
    <name evidence="3" type="ORF">B0A48_02674</name>
</gene>
<evidence type="ECO:0000313" key="3">
    <source>
        <dbReference type="EMBL" id="OQO12035.1"/>
    </source>
</evidence>